<feature type="region of interest" description="Disordered" evidence="1">
    <location>
        <begin position="103"/>
        <end position="131"/>
    </location>
</feature>
<evidence type="ECO:0000313" key="2">
    <source>
        <dbReference type="EMBL" id="KAH9383814.1"/>
    </source>
</evidence>
<protein>
    <submittedName>
        <fullName evidence="2">Uncharacterized protein</fullName>
    </submittedName>
</protein>
<feature type="compositionally biased region" description="Basic residues" evidence="1">
    <location>
        <begin position="55"/>
        <end position="65"/>
    </location>
</feature>
<comment type="caution">
    <text evidence="2">The sequence shown here is derived from an EMBL/GenBank/DDBJ whole genome shotgun (WGS) entry which is preliminary data.</text>
</comment>
<name>A0A9J6H7X4_HAELO</name>
<dbReference type="VEuPathDB" id="VectorBase:HLOH_056051"/>
<gene>
    <name evidence="2" type="ORF">HPB48_025584</name>
</gene>
<dbReference type="Proteomes" id="UP000821853">
    <property type="component" value="Unassembled WGS sequence"/>
</dbReference>
<evidence type="ECO:0000313" key="3">
    <source>
        <dbReference type="Proteomes" id="UP000821853"/>
    </source>
</evidence>
<accession>A0A9J6H7X4</accession>
<feature type="region of interest" description="Disordered" evidence="1">
    <location>
        <begin position="1"/>
        <end position="83"/>
    </location>
</feature>
<keyword evidence="3" id="KW-1185">Reference proteome</keyword>
<reference evidence="2 3" key="1">
    <citation type="journal article" date="2020" name="Cell">
        <title>Large-Scale Comparative Analyses of Tick Genomes Elucidate Their Genetic Diversity and Vector Capacities.</title>
        <authorList>
            <consortium name="Tick Genome and Microbiome Consortium (TIGMIC)"/>
            <person name="Jia N."/>
            <person name="Wang J."/>
            <person name="Shi W."/>
            <person name="Du L."/>
            <person name="Sun Y."/>
            <person name="Zhan W."/>
            <person name="Jiang J.F."/>
            <person name="Wang Q."/>
            <person name="Zhang B."/>
            <person name="Ji P."/>
            <person name="Bell-Sakyi L."/>
            <person name="Cui X.M."/>
            <person name="Yuan T.T."/>
            <person name="Jiang B.G."/>
            <person name="Yang W.F."/>
            <person name="Lam T.T."/>
            <person name="Chang Q.C."/>
            <person name="Ding S.J."/>
            <person name="Wang X.J."/>
            <person name="Zhu J.G."/>
            <person name="Ruan X.D."/>
            <person name="Zhao L."/>
            <person name="Wei J.T."/>
            <person name="Ye R.Z."/>
            <person name="Que T.C."/>
            <person name="Du C.H."/>
            <person name="Zhou Y.H."/>
            <person name="Cheng J.X."/>
            <person name="Dai P.F."/>
            <person name="Guo W.B."/>
            <person name="Han X.H."/>
            <person name="Huang E.J."/>
            <person name="Li L.F."/>
            <person name="Wei W."/>
            <person name="Gao Y.C."/>
            <person name="Liu J.Z."/>
            <person name="Shao H.Z."/>
            <person name="Wang X."/>
            <person name="Wang C.C."/>
            <person name="Yang T.C."/>
            <person name="Huo Q.B."/>
            <person name="Li W."/>
            <person name="Chen H.Y."/>
            <person name="Chen S.E."/>
            <person name="Zhou L.G."/>
            <person name="Ni X.B."/>
            <person name="Tian J.H."/>
            <person name="Sheng Y."/>
            <person name="Liu T."/>
            <person name="Pan Y.S."/>
            <person name="Xia L.Y."/>
            <person name="Li J."/>
            <person name="Zhao F."/>
            <person name="Cao W.C."/>
        </authorList>
    </citation>
    <scope>NUCLEOTIDE SEQUENCE [LARGE SCALE GENOMIC DNA]</scope>
    <source>
        <strain evidence="2">HaeL-2018</strain>
    </source>
</reference>
<organism evidence="2 3">
    <name type="scientific">Haemaphysalis longicornis</name>
    <name type="common">Bush tick</name>
    <dbReference type="NCBI Taxonomy" id="44386"/>
    <lineage>
        <taxon>Eukaryota</taxon>
        <taxon>Metazoa</taxon>
        <taxon>Ecdysozoa</taxon>
        <taxon>Arthropoda</taxon>
        <taxon>Chelicerata</taxon>
        <taxon>Arachnida</taxon>
        <taxon>Acari</taxon>
        <taxon>Parasitiformes</taxon>
        <taxon>Ixodida</taxon>
        <taxon>Ixodoidea</taxon>
        <taxon>Ixodidae</taxon>
        <taxon>Haemaphysalinae</taxon>
        <taxon>Haemaphysalis</taxon>
    </lineage>
</organism>
<dbReference type="EMBL" id="JABSTR010001252">
    <property type="protein sequence ID" value="KAH9383814.1"/>
    <property type="molecule type" value="Genomic_DNA"/>
</dbReference>
<feature type="compositionally biased region" description="Basic residues" evidence="1">
    <location>
        <begin position="29"/>
        <end position="47"/>
    </location>
</feature>
<dbReference type="AlphaFoldDB" id="A0A9J6H7X4"/>
<sequence length="131" mass="15191">MSEWHDWGMSHRHERRKAEARIKGPHAAPRTRCRERKEKRKNVRAVRHLPPPDSRRRRKSRKRSQRNAAFLGAPNTLTEGRRPPRMAHAAPFLSSAVLFNPPRCRTPVADTGEGRETRAKQGGCEEWMEKA</sequence>
<proteinExistence type="predicted"/>
<feature type="compositionally biased region" description="Basic and acidic residues" evidence="1">
    <location>
        <begin position="1"/>
        <end position="22"/>
    </location>
</feature>
<evidence type="ECO:0000256" key="1">
    <source>
        <dbReference type="SAM" id="MobiDB-lite"/>
    </source>
</evidence>